<dbReference type="EMBL" id="CCBP010000275">
    <property type="protein sequence ID" value="CDO75527.1"/>
    <property type="molecule type" value="Genomic_DNA"/>
</dbReference>
<dbReference type="HOGENOM" id="CLU_1496974_0_0_1"/>
<accession>A0A060SLY0</accession>
<protein>
    <submittedName>
        <fullName evidence="2">Uncharacterized protein</fullName>
    </submittedName>
</protein>
<evidence type="ECO:0000313" key="3">
    <source>
        <dbReference type="Proteomes" id="UP000029665"/>
    </source>
</evidence>
<sequence>MHPQPSRLEPLPAEPLKAGEVLYWHHLLRSGEIPAVEEDVRARMDAEGQARAEEEEERRWERGAKGRVPVMRGLVAGRRDPETQDLVEDESATTKGKTRRGPYLSVYSSLSLYILCILPLPIPSLPPRRTPPTRQDVRLYTSPWRARIPSPPDGRFAQTIATRPSKPASPPHTDSVRYDP</sequence>
<dbReference type="Proteomes" id="UP000029665">
    <property type="component" value="Unassembled WGS sequence"/>
</dbReference>
<gene>
    <name evidence="2" type="ORF">BN946_scf184871.g8</name>
</gene>
<feature type="region of interest" description="Disordered" evidence="1">
    <location>
        <begin position="43"/>
        <end position="62"/>
    </location>
</feature>
<dbReference type="AlphaFoldDB" id="A0A060SLY0"/>
<proteinExistence type="predicted"/>
<feature type="region of interest" description="Disordered" evidence="1">
    <location>
        <begin position="75"/>
        <end position="100"/>
    </location>
</feature>
<name>A0A060SLY0_PYCCI</name>
<dbReference type="OrthoDB" id="2526683at2759"/>
<feature type="region of interest" description="Disordered" evidence="1">
    <location>
        <begin position="124"/>
        <end position="180"/>
    </location>
</feature>
<comment type="caution">
    <text evidence="2">The sequence shown here is derived from an EMBL/GenBank/DDBJ whole genome shotgun (WGS) entry which is preliminary data.</text>
</comment>
<keyword evidence="3" id="KW-1185">Reference proteome</keyword>
<evidence type="ECO:0000256" key="1">
    <source>
        <dbReference type="SAM" id="MobiDB-lite"/>
    </source>
</evidence>
<reference evidence="2" key="1">
    <citation type="submission" date="2014-01" db="EMBL/GenBank/DDBJ databases">
        <title>The genome of the white-rot fungus Pycnoporus cinnabarinus: a basidiomycete model with a versatile arsenal for lignocellulosic biomass breakdown.</title>
        <authorList>
            <person name="Levasseur A."/>
            <person name="Lomascolo A."/>
            <person name="Ruiz-Duenas F.J."/>
            <person name="Uzan E."/>
            <person name="Piumi F."/>
            <person name="Kues U."/>
            <person name="Ram A.F.J."/>
            <person name="Murat C."/>
            <person name="Haon M."/>
            <person name="Benoit I."/>
            <person name="Arfi Y."/>
            <person name="Chevret D."/>
            <person name="Drula E."/>
            <person name="Kwon M.J."/>
            <person name="Gouret P."/>
            <person name="Lesage-Meessen L."/>
            <person name="Lombard V."/>
            <person name="Mariette J."/>
            <person name="Noirot C."/>
            <person name="Park J."/>
            <person name="Patyshakuliyeva A."/>
            <person name="Wieneger R.A.B."/>
            <person name="Wosten H.A.B."/>
            <person name="Martin F."/>
            <person name="Coutinho P.M."/>
            <person name="de Vries R."/>
            <person name="Martinez A.T."/>
            <person name="Klopp C."/>
            <person name="Pontarotti P."/>
            <person name="Henrissat B."/>
            <person name="Record E."/>
        </authorList>
    </citation>
    <scope>NUCLEOTIDE SEQUENCE [LARGE SCALE GENOMIC DNA]</scope>
    <source>
        <strain evidence="2">BRFM137</strain>
    </source>
</reference>
<organism evidence="2 3">
    <name type="scientific">Pycnoporus cinnabarinus</name>
    <name type="common">Cinnabar-red polypore</name>
    <name type="synonym">Trametes cinnabarina</name>
    <dbReference type="NCBI Taxonomy" id="5643"/>
    <lineage>
        <taxon>Eukaryota</taxon>
        <taxon>Fungi</taxon>
        <taxon>Dikarya</taxon>
        <taxon>Basidiomycota</taxon>
        <taxon>Agaricomycotina</taxon>
        <taxon>Agaricomycetes</taxon>
        <taxon>Polyporales</taxon>
        <taxon>Polyporaceae</taxon>
        <taxon>Trametes</taxon>
    </lineage>
</organism>
<evidence type="ECO:0000313" key="2">
    <source>
        <dbReference type="EMBL" id="CDO75527.1"/>
    </source>
</evidence>
<dbReference type="STRING" id="5643.A0A060SLY0"/>